<sequence length="195" mass="21372">MTAIVILAAGSSSRLGRPKQTLEYKGQTLLQIAIKNALAVTEMVLVVLGANAEHIEPTIENLPANVLHNAHWEEGMSSSIRLAITDLEKNYPEVTSVIVMLCDQPFANAELLTQLIDKKKTTGKGIIASNYHNISGVPALFEKKYFPQLLELSGQAGAKQLLTQYPDAVAEVPFPEGETDIDTTEDYKRLNQKLL</sequence>
<dbReference type="RefSeq" id="WP_200065478.1">
    <property type="nucleotide sequence ID" value="NZ_JAEHFW010000001.1"/>
</dbReference>
<feature type="domain" description="MobA-like NTP transferase" evidence="1">
    <location>
        <begin position="5"/>
        <end position="165"/>
    </location>
</feature>
<dbReference type="GO" id="GO:0016779">
    <property type="term" value="F:nucleotidyltransferase activity"/>
    <property type="evidence" value="ECO:0007669"/>
    <property type="project" value="UniProtKB-ARBA"/>
</dbReference>
<accession>A0A934PSY1</accession>
<keyword evidence="3" id="KW-1185">Reference proteome</keyword>
<dbReference type="SUPFAM" id="SSF53448">
    <property type="entry name" value="Nucleotide-diphospho-sugar transferases"/>
    <property type="match status" value="1"/>
</dbReference>
<dbReference type="Proteomes" id="UP000613193">
    <property type="component" value="Unassembled WGS sequence"/>
</dbReference>
<dbReference type="InterPro" id="IPR029044">
    <property type="entry name" value="Nucleotide-diphossugar_trans"/>
</dbReference>
<comment type="caution">
    <text evidence="2">The sequence shown here is derived from an EMBL/GenBank/DDBJ whole genome shotgun (WGS) entry which is preliminary data.</text>
</comment>
<dbReference type="CDD" id="cd04182">
    <property type="entry name" value="GT_2_like_f"/>
    <property type="match status" value="1"/>
</dbReference>
<dbReference type="EMBL" id="JAEHFW010000001">
    <property type="protein sequence ID" value="MBK0379036.1"/>
    <property type="molecule type" value="Genomic_DNA"/>
</dbReference>
<gene>
    <name evidence="2" type="ORF">I5M19_06940</name>
</gene>
<evidence type="ECO:0000313" key="3">
    <source>
        <dbReference type="Proteomes" id="UP000613193"/>
    </source>
</evidence>
<dbReference type="Gene3D" id="3.90.550.10">
    <property type="entry name" value="Spore Coat Polysaccharide Biosynthesis Protein SpsA, Chain A"/>
    <property type="match status" value="1"/>
</dbReference>
<reference evidence="2" key="1">
    <citation type="submission" date="2020-12" db="EMBL/GenBank/DDBJ databases">
        <title>Bacterial novel species Mucilaginibacter sp. SD-g isolated from soil.</title>
        <authorList>
            <person name="Jung H.-Y."/>
        </authorList>
    </citation>
    <scope>NUCLEOTIDE SEQUENCE</scope>
    <source>
        <strain evidence="2">SD-g</strain>
    </source>
</reference>
<dbReference type="InterPro" id="IPR025877">
    <property type="entry name" value="MobA-like_NTP_Trfase"/>
</dbReference>
<name>A0A934PSY1_9SPHI</name>
<dbReference type="PANTHER" id="PTHR43777">
    <property type="entry name" value="MOLYBDENUM COFACTOR CYTIDYLYLTRANSFERASE"/>
    <property type="match status" value="1"/>
</dbReference>
<dbReference type="Pfam" id="PF12804">
    <property type="entry name" value="NTP_transf_3"/>
    <property type="match status" value="1"/>
</dbReference>
<evidence type="ECO:0000259" key="1">
    <source>
        <dbReference type="Pfam" id="PF12804"/>
    </source>
</evidence>
<dbReference type="PANTHER" id="PTHR43777:SF1">
    <property type="entry name" value="MOLYBDENUM COFACTOR CYTIDYLYLTRANSFERASE"/>
    <property type="match status" value="1"/>
</dbReference>
<proteinExistence type="predicted"/>
<dbReference type="AlphaFoldDB" id="A0A934PSY1"/>
<organism evidence="2 3">
    <name type="scientific">Mucilaginibacter segetis</name>
    <dbReference type="NCBI Taxonomy" id="2793071"/>
    <lineage>
        <taxon>Bacteria</taxon>
        <taxon>Pseudomonadati</taxon>
        <taxon>Bacteroidota</taxon>
        <taxon>Sphingobacteriia</taxon>
        <taxon>Sphingobacteriales</taxon>
        <taxon>Sphingobacteriaceae</taxon>
        <taxon>Mucilaginibacter</taxon>
    </lineage>
</organism>
<evidence type="ECO:0000313" key="2">
    <source>
        <dbReference type="EMBL" id="MBK0379036.1"/>
    </source>
</evidence>
<protein>
    <submittedName>
        <fullName evidence="2">Nucleotidyltransferase family protein</fullName>
    </submittedName>
</protein>